<feature type="transmembrane region" description="Helical" evidence="2">
    <location>
        <begin position="128"/>
        <end position="149"/>
    </location>
</feature>
<dbReference type="EMBL" id="JAZGQO010000004">
    <property type="protein sequence ID" value="KAK6187462.1"/>
    <property type="molecule type" value="Genomic_DNA"/>
</dbReference>
<feature type="transmembrane region" description="Helical" evidence="2">
    <location>
        <begin position="294"/>
        <end position="311"/>
    </location>
</feature>
<feature type="transmembrane region" description="Helical" evidence="2">
    <location>
        <begin position="588"/>
        <end position="607"/>
    </location>
</feature>
<feature type="transmembrane region" description="Helical" evidence="2">
    <location>
        <begin position="805"/>
        <end position="825"/>
    </location>
</feature>
<feature type="transmembrane region" description="Helical" evidence="2">
    <location>
        <begin position="259"/>
        <end position="282"/>
    </location>
</feature>
<organism evidence="3 4">
    <name type="scientific">Patella caerulea</name>
    <name type="common">Rayed Mediterranean limpet</name>
    <dbReference type="NCBI Taxonomy" id="87958"/>
    <lineage>
        <taxon>Eukaryota</taxon>
        <taxon>Metazoa</taxon>
        <taxon>Spiralia</taxon>
        <taxon>Lophotrochozoa</taxon>
        <taxon>Mollusca</taxon>
        <taxon>Gastropoda</taxon>
        <taxon>Patellogastropoda</taxon>
        <taxon>Patelloidea</taxon>
        <taxon>Patellidae</taxon>
        <taxon>Patella</taxon>
    </lineage>
</organism>
<feature type="transmembrane region" description="Helical" evidence="2">
    <location>
        <begin position="217"/>
        <end position="239"/>
    </location>
</feature>
<keyword evidence="2" id="KW-0812">Transmembrane</keyword>
<evidence type="ECO:0000256" key="1">
    <source>
        <dbReference type="SAM" id="MobiDB-lite"/>
    </source>
</evidence>
<feature type="transmembrane region" description="Helical" evidence="2">
    <location>
        <begin position="83"/>
        <end position="116"/>
    </location>
</feature>
<feature type="transmembrane region" description="Helical" evidence="2">
    <location>
        <begin position="675"/>
        <end position="693"/>
    </location>
</feature>
<feature type="transmembrane region" description="Helical" evidence="2">
    <location>
        <begin position="189"/>
        <end position="211"/>
    </location>
</feature>
<dbReference type="PANTHER" id="PTHR35313:SF1">
    <property type="entry name" value="NO EXINE FORMATION 1"/>
    <property type="match status" value="1"/>
</dbReference>
<feature type="transmembrane region" description="Helical" evidence="2">
    <location>
        <begin position="949"/>
        <end position="970"/>
    </location>
</feature>
<feature type="transmembrane region" description="Helical" evidence="2">
    <location>
        <begin position="642"/>
        <end position="663"/>
    </location>
</feature>
<feature type="transmembrane region" description="Helical" evidence="2">
    <location>
        <begin position="619"/>
        <end position="636"/>
    </location>
</feature>
<gene>
    <name evidence="3" type="ORF">SNE40_005486</name>
</gene>
<protein>
    <submittedName>
        <fullName evidence="3">Uncharacterized protein</fullName>
    </submittedName>
</protein>
<name>A0AAN8K344_PATCE</name>
<dbReference type="AlphaFoldDB" id="A0AAN8K344"/>
<feature type="transmembrane region" description="Helical" evidence="2">
    <location>
        <begin position="523"/>
        <end position="544"/>
    </location>
</feature>
<feature type="transmembrane region" description="Helical" evidence="2">
    <location>
        <begin position="495"/>
        <end position="517"/>
    </location>
</feature>
<accession>A0AAN8K344</accession>
<dbReference type="Proteomes" id="UP001347796">
    <property type="component" value="Unassembled WGS sequence"/>
</dbReference>
<evidence type="ECO:0000256" key="2">
    <source>
        <dbReference type="SAM" id="Phobius"/>
    </source>
</evidence>
<feature type="transmembrane region" description="Helical" evidence="2">
    <location>
        <begin position="898"/>
        <end position="917"/>
    </location>
</feature>
<keyword evidence="2" id="KW-0472">Membrane</keyword>
<proteinExistence type="predicted"/>
<feature type="region of interest" description="Disordered" evidence="1">
    <location>
        <begin position="38"/>
        <end position="64"/>
    </location>
</feature>
<feature type="transmembrane region" description="Helical" evidence="2">
    <location>
        <begin position="733"/>
        <end position="756"/>
    </location>
</feature>
<sequence length="980" mass="109700">MEHELHLRLGVGVTSYDSNGQDNDGGASFKFGIQTLETPSDNESDASSDYGPNETVIPDYSDDEKVDPQELVDPGVFRYNKRVAVAALPCILLLLALGGEMLLIITTLGTACILLLDHGGEKRKCVIIFAMMFIPCHIYMLVTVIPLMWLSLWNFFLILAINGGLLFTAAWILLQFVSFRMEEPVFCQVVEQMLFTAYPAFSVFLTCWVLTTVVPLSVIPLIALLLGFMMLQVFLSPVVSSFKLKPDVDEDMNVIQQPIVVVMILILLLCPSVVHVLFALLAPSTHSLITSKSLTELIFLISLSLFLVTLLSIRQIMEYLGIPFSLVIKVRYTGGTAASLLCYPVLQAFGLVSHFLAWLPVAIVGFSILGIVLSMKKYKGIAMGLMTALTVLLVYWISTLPWQLQYNFLGYIPIDVFYLLMLVNYVLCLLCMYVAVYGSKELLGLLVSVESLVLMVCEVCLQRSELTSLPVIRATGIAAVYMLHRLYTADKLSQWSALFGASIHVTKVFTGVLNQVVPHQEEITLISCILLYSLVYMMLKMFIFDQRIDITQTQTLSGLCLLLLSLAVNGKPVLTTIGYLLWQQQPPPVLLIGLWLLVGGLLVLVFTQFHPQPGIDTDIKKVGIVMLFTSMVVFFVQPDLEMSLYGLFQWCELLTILILAAILFSHLMPGMKYSIMIASVLSVCPGIRLSLFFYGSHISILPCVLYITIVTIIITLLICYIKIDSFTESIEDNIKYLCLVKMSSLFILLFVDFYTLHKTTSFFSLPTWKAMLTSSLFCSIILKLLSYKKVPGNLPVICKHEGKSVPVLPIIGNITCFSTFILLCLQGPVDGFLHDMWCCGASLIFFCLQRDAYLFQNLREFNQGTPTSIAAITVLVIATIWRGWMYESTAVARDLLRSLEIVTLPFTLPVYVVLWVIMWRHEILSEKAVVFCLPLNLLLFLAASSYTAWILSITGISIGIYMMCFKLPMIPYSDQDQFIK</sequence>
<evidence type="ECO:0000313" key="4">
    <source>
        <dbReference type="Proteomes" id="UP001347796"/>
    </source>
</evidence>
<keyword evidence="2" id="KW-1133">Transmembrane helix</keyword>
<keyword evidence="4" id="KW-1185">Reference proteome</keyword>
<feature type="transmembrane region" description="Helical" evidence="2">
    <location>
        <begin position="768"/>
        <end position="785"/>
    </location>
</feature>
<feature type="transmembrane region" description="Helical" evidence="2">
    <location>
        <begin position="699"/>
        <end position="721"/>
    </location>
</feature>
<feature type="transmembrane region" description="Helical" evidence="2">
    <location>
        <begin position="869"/>
        <end position="886"/>
    </location>
</feature>
<feature type="transmembrane region" description="Helical" evidence="2">
    <location>
        <begin position="556"/>
        <end position="582"/>
    </location>
</feature>
<feature type="transmembrane region" description="Helical" evidence="2">
    <location>
        <begin position="380"/>
        <end position="397"/>
    </location>
</feature>
<reference evidence="3 4" key="1">
    <citation type="submission" date="2024-01" db="EMBL/GenBank/DDBJ databases">
        <title>The genome of the rayed Mediterranean limpet Patella caerulea (Linnaeus, 1758).</title>
        <authorList>
            <person name="Anh-Thu Weber A."/>
            <person name="Halstead-Nussloch G."/>
        </authorList>
    </citation>
    <scope>NUCLEOTIDE SEQUENCE [LARGE SCALE GENOMIC DNA]</scope>
    <source>
        <strain evidence="3">AATW-2023a</strain>
        <tissue evidence="3">Whole specimen</tissue>
    </source>
</reference>
<comment type="caution">
    <text evidence="3">The sequence shown here is derived from an EMBL/GenBank/DDBJ whole genome shotgun (WGS) entry which is preliminary data.</text>
</comment>
<feature type="transmembrane region" description="Helical" evidence="2">
    <location>
        <begin position="355"/>
        <end position="373"/>
    </location>
</feature>
<dbReference type="PANTHER" id="PTHR35313">
    <property type="entry name" value="NO EXINE FORMATION 1"/>
    <property type="match status" value="1"/>
</dbReference>
<evidence type="ECO:0000313" key="3">
    <source>
        <dbReference type="EMBL" id="KAK6187462.1"/>
    </source>
</evidence>
<feature type="transmembrane region" description="Helical" evidence="2">
    <location>
        <begin position="155"/>
        <end position="177"/>
    </location>
</feature>
<feature type="transmembrane region" description="Helical" evidence="2">
    <location>
        <begin position="417"/>
        <end position="435"/>
    </location>
</feature>